<keyword evidence="1" id="KW-0472">Membrane</keyword>
<evidence type="ECO:0000313" key="2">
    <source>
        <dbReference type="EMBL" id="BBD76442.1"/>
    </source>
</evidence>
<dbReference type="Proteomes" id="UP000262004">
    <property type="component" value="Chromosome"/>
</dbReference>
<name>A0A2Z6DVI3_HYDTE</name>
<evidence type="ECO:0000256" key="1">
    <source>
        <dbReference type="SAM" id="Phobius"/>
    </source>
</evidence>
<dbReference type="InterPro" id="IPR045584">
    <property type="entry name" value="Pilin-like"/>
</dbReference>
<dbReference type="AlphaFoldDB" id="A0A2Z6DVI3"/>
<dbReference type="SUPFAM" id="SSF54523">
    <property type="entry name" value="Pili subunits"/>
    <property type="match status" value="1"/>
</dbReference>
<accession>A0A2Z6DVI3</accession>
<dbReference type="PROSITE" id="PS00409">
    <property type="entry name" value="PROKAR_NTER_METHYL"/>
    <property type="match status" value="1"/>
</dbReference>
<gene>
    <name evidence="2" type="ORF">HPTL_0172</name>
</gene>
<protein>
    <submittedName>
        <fullName evidence="2">General secretion pathway protein H</fullName>
    </submittedName>
</protein>
<keyword evidence="3" id="KW-1185">Reference proteome</keyword>
<dbReference type="InterPro" id="IPR012902">
    <property type="entry name" value="N_methyl_site"/>
</dbReference>
<sequence length="247" mass="25896">MSQPARSRGFSLVEAALVLVLVALVLGALLVPFGTQQEQKRIQETRDKMARIREALIGYAVARCGVTATVPCLPCPSAPGATWENTTGEPRASCATVNDAEGIVPWQALGLRKDDAVDAWTRPFRYRVLEKAVTGSGTVSHASGTNCPTTPSAITVCRRDPSGTKTFETDTVVALLLSHGPNGLGALLRAPGAATGDEAENADGNDRLFVTGTPTAADATNPFDDIVDWLSSNELCAKAPAGCANYQ</sequence>
<organism evidence="2 3">
    <name type="scientific">Hydrogenophilus thermoluteolus</name>
    <name type="common">Pseudomonas hydrogenothermophila</name>
    <dbReference type="NCBI Taxonomy" id="297"/>
    <lineage>
        <taxon>Bacteria</taxon>
        <taxon>Pseudomonadati</taxon>
        <taxon>Pseudomonadota</taxon>
        <taxon>Hydrogenophilia</taxon>
        <taxon>Hydrogenophilales</taxon>
        <taxon>Hydrogenophilaceae</taxon>
        <taxon>Hydrogenophilus</taxon>
    </lineage>
</organism>
<feature type="transmembrane region" description="Helical" evidence="1">
    <location>
        <begin position="12"/>
        <end position="33"/>
    </location>
</feature>
<evidence type="ECO:0000313" key="3">
    <source>
        <dbReference type="Proteomes" id="UP000262004"/>
    </source>
</evidence>
<keyword evidence="1" id="KW-0812">Transmembrane</keyword>
<keyword evidence="1" id="KW-1133">Transmembrane helix</keyword>
<dbReference type="EMBL" id="AP018558">
    <property type="protein sequence ID" value="BBD76442.1"/>
    <property type="molecule type" value="Genomic_DNA"/>
</dbReference>
<proteinExistence type="predicted"/>
<reference evidence="2 3" key="1">
    <citation type="submission" date="2018-04" db="EMBL/GenBank/DDBJ databases">
        <title>Complete genome sequence of Hydrogenophilus thermoluteolus TH-1.</title>
        <authorList>
            <person name="Arai H."/>
        </authorList>
    </citation>
    <scope>NUCLEOTIDE SEQUENCE [LARGE SCALE GENOMIC DNA]</scope>
    <source>
        <strain evidence="2 3">TH-1</strain>
    </source>
</reference>
<dbReference type="Pfam" id="PF07963">
    <property type="entry name" value="N_methyl"/>
    <property type="match status" value="1"/>
</dbReference>
<dbReference type="KEGG" id="htl:HPTL_0172"/>